<gene>
    <name evidence="1" type="ORF">ACFWJN_24200</name>
</gene>
<comment type="caution">
    <text evidence="1">The sequence shown here is derived from an EMBL/GenBank/DDBJ whole genome shotgun (WGS) entry which is preliminary data.</text>
</comment>
<proteinExistence type="predicted"/>
<dbReference type="EMBL" id="JBHXIJ010000208">
    <property type="protein sequence ID" value="MFD5102044.1"/>
    <property type="molecule type" value="Genomic_DNA"/>
</dbReference>
<dbReference type="Proteomes" id="UP001598448">
    <property type="component" value="Unassembled WGS sequence"/>
</dbReference>
<dbReference type="RefSeq" id="WP_386718358.1">
    <property type="nucleotide sequence ID" value="NZ_JBHXIJ010000208.1"/>
</dbReference>
<name>A0ABW6FSM7_9ACTN</name>
<organism evidence="1 2">
    <name type="scientific">Streptomyces albidochromogenes</name>
    <dbReference type="NCBI Taxonomy" id="329524"/>
    <lineage>
        <taxon>Bacteria</taxon>
        <taxon>Bacillati</taxon>
        <taxon>Actinomycetota</taxon>
        <taxon>Actinomycetes</taxon>
        <taxon>Kitasatosporales</taxon>
        <taxon>Streptomycetaceae</taxon>
        <taxon>Streptomyces</taxon>
    </lineage>
</organism>
<keyword evidence="2" id="KW-1185">Reference proteome</keyword>
<reference evidence="1 2" key="1">
    <citation type="submission" date="2024-09" db="EMBL/GenBank/DDBJ databases">
        <title>The Natural Products Discovery Center: Release of the First 8490 Sequenced Strains for Exploring Actinobacteria Biosynthetic Diversity.</title>
        <authorList>
            <person name="Kalkreuter E."/>
            <person name="Kautsar S.A."/>
            <person name="Yang D."/>
            <person name="Bader C.D."/>
            <person name="Teijaro C.N."/>
            <person name="Fluegel L."/>
            <person name="Davis C.M."/>
            <person name="Simpson J.R."/>
            <person name="Lauterbach L."/>
            <person name="Steele A.D."/>
            <person name="Gui C."/>
            <person name="Meng S."/>
            <person name="Li G."/>
            <person name="Viehrig K."/>
            <person name="Ye F."/>
            <person name="Su P."/>
            <person name="Kiefer A.F."/>
            <person name="Nichols A."/>
            <person name="Cepeda A.J."/>
            <person name="Yan W."/>
            <person name="Fan B."/>
            <person name="Jiang Y."/>
            <person name="Adhikari A."/>
            <person name="Zheng C.-J."/>
            <person name="Schuster L."/>
            <person name="Cowan T.M."/>
            <person name="Smanski M.J."/>
            <person name="Chevrette M.G."/>
            <person name="De Carvalho L.P.S."/>
            <person name="Shen B."/>
        </authorList>
    </citation>
    <scope>NUCLEOTIDE SEQUENCE [LARGE SCALE GENOMIC DNA]</scope>
    <source>
        <strain evidence="1 2">NPDC058348</strain>
    </source>
</reference>
<evidence type="ECO:0000313" key="2">
    <source>
        <dbReference type="Proteomes" id="UP001598448"/>
    </source>
</evidence>
<accession>A0ABW6FSM7</accession>
<protein>
    <submittedName>
        <fullName evidence="1">Zinc-binding dehydrogenase</fullName>
    </submittedName>
</protein>
<dbReference type="Gene3D" id="3.90.180.10">
    <property type="entry name" value="Medium-chain alcohol dehydrogenases, catalytic domain"/>
    <property type="match status" value="1"/>
</dbReference>
<dbReference type="Pfam" id="PF13602">
    <property type="entry name" value="ADH_zinc_N_2"/>
    <property type="match status" value="1"/>
</dbReference>
<evidence type="ECO:0000313" key="1">
    <source>
        <dbReference type="EMBL" id="MFD5102044.1"/>
    </source>
</evidence>
<sequence length="63" mass="6613">MQYGARDITRLLAKALAEAEAEAGRLRPVIARTFPLARAAEAHTAIEARAVAGKALLTAQGRG</sequence>